<feature type="transmembrane region" description="Helical" evidence="6">
    <location>
        <begin position="70"/>
        <end position="90"/>
    </location>
</feature>
<proteinExistence type="predicted"/>
<evidence type="ECO:0000256" key="4">
    <source>
        <dbReference type="ARBA" id="ARBA00022989"/>
    </source>
</evidence>
<dbReference type="GO" id="GO:0015658">
    <property type="term" value="F:branched-chain amino acid transmembrane transporter activity"/>
    <property type="evidence" value="ECO:0007669"/>
    <property type="project" value="InterPro"/>
</dbReference>
<evidence type="ECO:0000256" key="3">
    <source>
        <dbReference type="ARBA" id="ARBA00022692"/>
    </source>
</evidence>
<comment type="subcellular location">
    <subcellularLocation>
        <location evidence="1">Cell membrane</location>
        <topology evidence="1">Multi-pass membrane protein</topology>
    </subcellularLocation>
</comment>
<organism evidence="7 8">
    <name type="scientific">Chitinasiproducens palmae</name>
    <dbReference type="NCBI Taxonomy" id="1770053"/>
    <lineage>
        <taxon>Bacteria</taxon>
        <taxon>Pseudomonadati</taxon>
        <taxon>Pseudomonadota</taxon>
        <taxon>Betaproteobacteria</taxon>
        <taxon>Burkholderiales</taxon>
        <taxon>Burkholderiaceae</taxon>
        <taxon>Chitinasiproducens</taxon>
    </lineage>
</organism>
<feature type="transmembrane region" description="Helical" evidence="6">
    <location>
        <begin position="47"/>
        <end position="64"/>
    </location>
</feature>
<dbReference type="InterPro" id="IPR043428">
    <property type="entry name" value="LivM-like"/>
</dbReference>
<dbReference type="RefSeq" id="WP_091908383.1">
    <property type="nucleotide sequence ID" value="NZ_FNLO01000006.1"/>
</dbReference>
<accession>A0A1H2PQ49</accession>
<protein>
    <submittedName>
        <fullName evidence="7">Amino acid/amide ABC transporter membrane protein 2, HAAT family</fullName>
    </submittedName>
</protein>
<dbReference type="AlphaFoldDB" id="A0A1H2PQ49"/>
<name>A0A1H2PQ49_9BURK</name>
<feature type="transmembrane region" description="Helical" evidence="6">
    <location>
        <begin position="173"/>
        <end position="192"/>
    </location>
</feature>
<dbReference type="EMBL" id="FNLO01000006">
    <property type="protein sequence ID" value="SDV48947.1"/>
    <property type="molecule type" value="Genomic_DNA"/>
</dbReference>
<evidence type="ECO:0000256" key="5">
    <source>
        <dbReference type="ARBA" id="ARBA00023136"/>
    </source>
</evidence>
<dbReference type="OrthoDB" id="9814461at2"/>
<evidence type="ECO:0000256" key="1">
    <source>
        <dbReference type="ARBA" id="ARBA00004651"/>
    </source>
</evidence>
<feature type="transmembrane region" description="Helical" evidence="6">
    <location>
        <begin position="124"/>
        <end position="142"/>
    </location>
</feature>
<dbReference type="InterPro" id="IPR001851">
    <property type="entry name" value="ABC_transp_permease"/>
</dbReference>
<evidence type="ECO:0000313" key="8">
    <source>
        <dbReference type="Proteomes" id="UP000243719"/>
    </source>
</evidence>
<dbReference type="GO" id="GO:0005886">
    <property type="term" value="C:plasma membrane"/>
    <property type="evidence" value="ECO:0007669"/>
    <property type="project" value="UniProtKB-SubCell"/>
</dbReference>
<reference evidence="8" key="1">
    <citation type="submission" date="2016-09" db="EMBL/GenBank/DDBJ databases">
        <authorList>
            <person name="Varghese N."/>
            <person name="Submissions S."/>
        </authorList>
    </citation>
    <scope>NUCLEOTIDE SEQUENCE [LARGE SCALE GENOMIC DNA]</scope>
    <source>
        <strain evidence="8">JS23</strain>
    </source>
</reference>
<feature type="transmembrane region" description="Helical" evidence="6">
    <location>
        <begin position="222"/>
        <end position="242"/>
    </location>
</feature>
<evidence type="ECO:0000256" key="2">
    <source>
        <dbReference type="ARBA" id="ARBA00022475"/>
    </source>
</evidence>
<dbReference type="PANTHER" id="PTHR30482:SF20">
    <property type="entry name" value="HIGH-AFFINITY BRANCHED-CHAIN AMINO ACID TRANSPORT SYSTEM PERMEASE PROTEIN LIVM"/>
    <property type="match status" value="1"/>
</dbReference>
<keyword evidence="4 6" id="KW-1133">Transmembrane helix</keyword>
<feature type="transmembrane region" description="Helical" evidence="6">
    <location>
        <begin position="248"/>
        <end position="267"/>
    </location>
</feature>
<keyword evidence="8" id="KW-1185">Reference proteome</keyword>
<sequence>MKLPLVSRPGLPAAQAPAGATRRALVWLALLVAVAVPVTLGDYALHLAVSGGLMALSAMALTVLSGTAGLPSLGTAAFLGIGGFGAGILATHGQWGLVPAIGVGAAAGALVGALIALLTLRVSGLYLAVGTLALQHVIGLVATDIDIKMTGAAGFLLDAPVVAGIAIDTPLRWWALTVVLLIAVHALLAYLVRGAPGRAWQLLRDHPGAAVALGIPAARSRLGVFALSSALIGAAGAVGAYYLGNVQAGTYTIHLAVAYLTIAALGGPGRLGGAIAASYAIVLLPVALSALLRVAGVDASSRAAGLENIVLGLLLVASLLRARTALLARLQTLRGGRGAN</sequence>
<dbReference type="PANTHER" id="PTHR30482">
    <property type="entry name" value="HIGH-AFFINITY BRANCHED-CHAIN AMINO ACID TRANSPORT SYSTEM PERMEASE"/>
    <property type="match status" value="1"/>
</dbReference>
<feature type="transmembrane region" description="Helical" evidence="6">
    <location>
        <begin position="20"/>
        <end position="40"/>
    </location>
</feature>
<keyword evidence="2" id="KW-1003">Cell membrane</keyword>
<keyword evidence="3 6" id="KW-0812">Transmembrane</keyword>
<dbReference type="CDD" id="cd06581">
    <property type="entry name" value="TM_PBP1_LivM_like"/>
    <property type="match status" value="1"/>
</dbReference>
<evidence type="ECO:0000313" key="7">
    <source>
        <dbReference type="EMBL" id="SDV48947.1"/>
    </source>
</evidence>
<keyword evidence="5 6" id="KW-0472">Membrane</keyword>
<feature type="transmembrane region" description="Helical" evidence="6">
    <location>
        <begin position="97"/>
        <end position="118"/>
    </location>
</feature>
<feature type="transmembrane region" description="Helical" evidence="6">
    <location>
        <begin position="308"/>
        <end position="328"/>
    </location>
</feature>
<dbReference type="Proteomes" id="UP000243719">
    <property type="component" value="Unassembled WGS sequence"/>
</dbReference>
<evidence type="ECO:0000256" key="6">
    <source>
        <dbReference type="SAM" id="Phobius"/>
    </source>
</evidence>
<gene>
    <name evidence="7" type="ORF">SAMN05216551_106193</name>
</gene>
<feature type="transmembrane region" description="Helical" evidence="6">
    <location>
        <begin position="274"/>
        <end position="296"/>
    </location>
</feature>
<dbReference type="Pfam" id="PF02653">
    <property type="entry name" value="BPD_transp_2"/>
    <property type="match status" value="1"/>
</dbReference>
<dbReference type="STRING" id="1770053.SAMN05216551_106193"/>